<sequence>MYGCGADPKAAGQRAAREYAAHDYAAAQTDLATALSATPDDPGLLELHARNALALGNGEAAASSLDKLARSPHAPADMQKLVAEADLQRALPDRALADLGQATDPASQRLRALALLAKKDRAGASKAIAAALAQAPDDPRILALAAQMDLQDGNLDVARGKINAALRSGGDLLEVMTADAQIATAQGDLAHALAAYDRAAGLYPGNIAMLAGKAGVQGDLGRWSDMEKTLAVLGNSYNRDVIYLRARLAAEKKDWAGARAILQANEKSLEGFEEANALYGHVLLKLGQPAQASALLAPLLMRNPQSALVRRELARAQMAGNDPKAALATLRPLSETGKALQPEDAHLLAEAARQAGDPQAAALAARARFPDPRALAEELATADVAMKAHNWGQAIASYEHVLATTNGNALVLNNLAFAQAQVGNAARALDLAKRAYALAPDNPSVMDTLGWQLLRVPGEHTRALQLLRSAAERAPTNPTIKAHLEAAQAGKAP</sequence>
<dbReference type="InterPro" id="IPR019734">
    <property type="entry name" value="TPR_rpt"/>
</dbReference>
<name>A0ABQ6P5T0_9SPHN</name>
<dbReference type="Gene3D" id="1.25.40.10">
    <property type="entry name" value="Tetratricopeptide repeat domain"/>
    <property type="match status" value="2"/>
</dbReference>
<dbReference type="Pfam" id="PF13432">
    <property type="entry name" value="TPR_16"/>
    <property type="match status" value="1"/>
</dbReference>
<proteinExistence type="predicted"/>
<dbReference type="RefSeq" id="WP_317973602.1">
    <property type="nucleotide sequence ID" value="NZ_BTFW01000001.1"/>
</dbReference>
<evidence type="ECO:0008006" key="3">
    <source>
        <dbReference type="Google" id="ProtNLM"/>
    </source>
</evidence>
<comment type="caution">
    <text evidence="1">The sequence shown here is derived from an EMBL/GenBank/DDBJ whole genome shotgun (WGS) entry which is preliminary data.</text>
</comment>
<protein>
    <recommendedName>
        <fullName evidence="3">Tetratricopeptide repeat protein</fullName>
    </recommendedName>
</protein>
<evidence type="ECO:0000313" key="1">
    <source>
        <dbReference type="EMBL" id="GMM59759.1"/>
    </source>
</evidence>
<dbReference type="Pfam" id="PF14559">
    <property type="entry name" value="TPR_19"/>
    <property type="match status" value="1"/>
</dbReference>
<dbReference type="SUPFAM" id="SSF48452">
    <property type="entry name" value="TPR-like"/>
    <property type="match status" value="1"/>
</dbReference>
<reference evidence="1 2" key="1">
    <citation type="submission" date="2023-06" db="EMBL/GenBank/DDBJ databases">
        <title>Draft genome sequence of Novosphingobium sp. strain IK01.</title>
        <authorList>
            <person name="Hatamoto M."/>
            <person name="Ikarashi T."/>
            <person name="Yamaguchi T."/>
        </authorList>
    </citation>
    <scope>NUCLEOTIDE SEQUENCE [LARGE SCALE GENOMIC DNA]</scope>
    <source>
        <strain evidence="1 2">IK01</strain>
    </source>
</reference>
<dbReference type="InterPro" id="IPR011990">
    <property type="entry name" value="TPR-like_helical_dom_sf"/>
</dbReference>
<evidence type="ECO:0000313" key="2">
    <source>
        <dbReference type="Proteomes" id="UP001187221"/>
    </source>
</evidence>
<dbReference type="Proteomes" id="UP001187221">
    <property type="component" value="Unassembled WGS sequence"/>
</dbReference>
<organism evidence="1 2">
    <name type="scientific">Novosphingobium pituita</name>
    <dbReference type="NCBI Taxonomy" id="3056842"/>
    <lineage>
        <taxon>Bacteria</taxon>
        <taxon>Pseudomonadati</taxon>
        <taxon>Pseudomonadota</taxon>
        <taxon>Alphaproteobacteria</taxon>
        <taxon>Sphingomonadales</taxon>
        <taxon>Sphingomonadaceae</taxon>
        <taxon>Novosphingobium</taxon>
    </lineage>
</organism>
<keyword evidence="2" id="KW-1185">Reference proteome</keyword>
<accession>A0ABQ6P5T0</accession>
<dbReference type="EMBL" id="BTFW01000001">
    <property type="protein sequence ID" value="GMM59759.1"/>
    <property type="molecule type" value="Genomic_DNA"/>
</dbReference>
<dbReference type="SMART" id="SM00028">
    <property type="entry name" value="TPR"/>
    <property type="match status" value="4"/>
</dbReference>
<gene>
    <name evidence="1" type="ORF">NUTIK01_05360</name>
</gene>